<dbReference type="RefSeq" id="WP_188828920.1">
    <property type="nucleotide sequence ID" value="NZ_BMMW01000002.1"/>
</dbReference>
<evidence type="ECO:0000259" key="2">
    <source>
        <dbReference type="SMART" id="SM00382"/>
    </source>
</evidence>
<gene>
    <name evidence="3" type="ORF">GCM10011591_23320</name>
</gene>
<dbReference type="Gene3D" id="3.40.50.300">
    <property type="entry name" value="P-loop containing nucleotide triphosphate hydrolases"/>
    <property type="match status" value="2"/>
</dbReference>
<dbReference type="Proteomes" id="UP000612956">
    <property type="component" value="Unassembled WGS sequence"/>
</dbReference>
<dbReference type="PANTHER" id="PTHR42957">
    <property type="entry name" value="HELICASE MJ1565-RELATED"/>
    <property type="match status" value="1"/>
</dbReference>
<feature type="compositionally biased region" description="Basic and acidic residues" evidence="1">
    <location>
        <begin position="1037"/>
        <end position="1048"/>
    </location>
</feature>
<feature type="region of interest" description="Disordered" evidence="1">
    <location>
        <begin position="1029"/>
        <end position="1055"/>
    </location>
</feature>
<protein>
    <submittedName>
        <fullName evidence="3">ATPase</fullName>
    </submittedName>
</protein>
<feature type="region of interest" description="Disordered" evidence="1">
    <location>
        <begin position="606"/>
        <end position="638"/>
    </location>
</feature>
<comment type="caution">
    <text evidence="3">The sequence shown here is derived from an EMBL/GenBank/DDBJ whole genome shotgun (WGS) entry which is preliminary data.</text>
</comment>
<dbReference type="InterPro" id="IPR008571">
    <property type="entry name" value="HerA-like"/>
</dbReference>
<dbReference type="InterPro" id="IPR002789">
    <property type="entry name" value="HerA_central"/>
</dbReference>
<evidence type="ECO:0000313" key="4">
    <source>
        <dbReference type="Proteomes" id="UP000612956"/>
    </source>
</evidence>
<sequence>MNEQQRRALARVEFSTALGPDAIWRPQTHHVEELHREAAADIARVFALAVDRPDVSPTGIVLNGDPGVGKTHLLGWVRQYVQDHGGFFFMPKLIDGDSFWDGAVHGVMNRLLGADGGQLRRLLIALADLAGCDPDLTARVAGPMQPTRVDLDRFLNALAEVDPELVFACRDTLRALVLFRAIDTRDVGDSFLILREPLEQETVTAWGFRSGNRNAQLIFHDLIRLFGAAGPVVIAVDQIDDVMAQARKNGSIAHHMNSLMRLREETVRTIVIAACIPTTWQYLKEQSVASAADRFAELFLATALPGAQVAAAVVAGHLAAQYGEVDFEPPYPTWPIAPEAFNASALKYYTPRRLLQLVTQHVRRILAQGEVEELRDFASLTATNAAPGPVVPALDPTAFDEQFAKLRSVADIESPLDPAREDELMVGLLNAALQCFVLEQGRDDLKIDDATSTGRAVHARLRRTIDPVLEDQQHWSFRAIAHRHHLAVQARIRSAVIESGIEEPNGNRHLTVLRNVAFSNGPKTVAMLDDLRANSGETLPITSDDLRTFAALEGMLVDPPSRFDDWLALRKPAGSSQLFRRVFADLPAVETGIGDVVADAVPAPTPVVPPPTNGSAATGVDEATARDGAAEPARSDSDAPSLVLGRALADNRELSVPLELLRKHLVLFASSGSGKTVFLRRLVEEVALHGVSSIVIDINNDLSRLGDAWTSAPVGWRAGDAEAAQRYLADTDVVVWTPRRQAGRPLVLSSLPDFRAVRDDSDELRTAVEVTAADLLARSGISGRKIPQARAVLIETLTHFARGAAHDLRSLVALLTDLPDGVSKVRNAASLASEMADGLTVSMINDPLFGGEGEPLDPGELLRPAEGKKARVSVISCIGLPDAIQRATFVSQLQIALFTHFKTNPADRPLGALLVLDEAQTFAPSGKTTPATASSLLLASQARKYGLGIAYATQAPKGLDNKVSGNAGIQFYGKLGTAVQIQAAKLIASSWGGNLDDVGKLSTGQFYVGREGKTFQKVLTPLCLSYHPASPPTESEVLERARRGREPVSDSLPRQ</sequence>
<name>A0A917QHI8_9NOCA</name>
<dbReference type="InterPro" id="IPR027417">
    <property type="entry name" value="P-loop_NTPase"/>
</dbReference>
<reference evidence="3" key="1">
    <citation type="journal article" date="2014" name="Int. J. Syst. Evol. Microbiol.">
        <title>Complete genome sequence of Corynebacterium casei LMG S-19264T (=DSM 44701T), isolated from a smear-ripened cheese.</title>
        <authorList>
            <consortium name="US DOE Joint Genome Institute (JGI-PGF)"/>
            <person name="Walter F."/>
            <person name="Albersmeier A."/>
            <person name="Kalinowski J."/>
            <person name="Ruckert C."/>
        </authorList>
    </citation>
    <scope>NUCLEOTIDE SEQUENCE</scope>
    <source>
        <strain evidence="3">CGMCC 4.7278</strain>
    </source>
</reference>
<dbReference type="EMBL" id="BMMW01000002">
    <property type="protein sequence ID" value="GGK51071.1"/>
    <property type="molecule type" value="Genomic_DNA"/>
</dbReference>
<keyword evidence="4" id="KW-1185">Reference proteome</keyword>
<proteinExistence type="predicted"/>
<organism evidence="3 4">
    <name type="scientific">Nocardia camponoti</name>
    <dbReference type="NCBI Taxonomy" id="1616106"/>
    <lineage>
        <taxon>Bacteria</taxon>
        <taxon>Bacillati</taxon>
        <taxon>Actinomycetota</taxon>
        <taxon>Actinomycetes</taxon>
        <taxon>Mycobacteriales</taxon>
        <taxon>Nocardiaceae</taxon>
        <taxon>Nocardia</taxon>
    </lineage>
</organism>
<evidence type="ECO:0000313" key="3">
    <source>
        <dbReference type="EMBL" id="GGK51071.1"/>
    </source>
</evidence>
<feature type="domain" description="AAA+ ATPase" evidence="2">
    <location>
        <begin position="661"/>
        <end position="1052"/>
    </location>
</feature>
<feature type="compositionally biased region" description="Basic and acidic residues" evidence="1">
    <location>
        <begin position="623"/>
        <end position="637"/>
    </location>
</feature>
<dbReference type="SMART" id="SM00382">
    <property type="entry name" value="AAA"/>
    <property type="match status" value="2"/>
</dbReference>
<feature type="domain" description="AAA+ ATPase" evidence="2">
    <location>
        <begin position="56"/>
        <end position="191"/>
    </location>
</feature>
<dbReference type="PANTHER" id="PTHR42957:SF1">
    <property type="entry name" value="HELICASE MJ1565-RELATED"/>
    <property type="match status" value="1"/>
</dbReference>
<reference evidence="3" key="2">
    <citation type="submission" date="2020-09" db="EMBL/GenBank/DDBJ databases">
        <authorList>
            <person name="Sun Q."/>
            <person name="Zhou Y."/>
        </authorList>
    </citation>
    <scope>NUCLEOTIDE SEQUENCE</scope>
    <source>
        <strain evidence="3">CGMCC 4.7278</strain>
    </source>
</reference>
<dbReference type="Pfam" id="PF01935">
    <property type="entry name" value="DUF87"/>
    <property type="match status" value="1"/>
</dbReference>
<accession>A0A917QHI8</accession>
<dbReference type="InterPro" id="IPR003593">
    <property type="entry name" value="AAA+_ATPase"/>
</dbReference>
<dbReference type="AlphaFoldDB" id="A0A917QHI8"/>
<evidence type="ECO:0000256" key="1">
    <source>
        <dbReference type="SAM" id="MobiDB-lite"/>
    </source>
</evidence>
<dbReference type="SUPFAM" id="SSF52540">
    <property type="entry name" value="P-loop containing nucleoside triphosphate hydrolases"/>
    <property type="match status" value="2"/>
</dbReference>